<dbReference type="Proteomes" id="UP000241206">
    <property type="component" value="Unassembled WGS sequence"/>
</dbReference>
<gene>
    <name evidence="1" type="ORF">CV103_10845</name>
</gene>
<comment type="caution">
    <text evidence="1">The sequence shown here is derived from an EMBL/GenBank/DDBJ whole genome shotgun (WGS) entry which is preliminary data.</text>
</comment>
<proteinExistence type="predicted"/>
<reference evidence="1 2" key="1">
    <citation type="submission" date="2017-11" db="EMBL/GenBank/DDBJ databases">
        <title>Sphingomonas oleivorans sp. nov., isolated from oil-contaminated soil.</title>
        <authorList>
            <person name="Wang L."/>
            <person name="Chen L."/>
        </authorList>
    </citation>
    <scope>NUCLEOTIDE SEQUENCE [LARGE SCALE GENOMIC DNA]</scope>
    <source>
        <strain evidence="1 2">K101</strain>
    </source>
</reference>
<evidence type="ECO:0000313" key="2">
    <source>
        <dbReference type="Proteomes" id="UP000241206"/>
    </source>
</evidence>
<protein>
    <submittedName>
        <fullName evidence="1">Uncharacterized protein</fullName>
    </submittedName>
</protein>
<keyword evidence="2" id="KW-1185">Reference proteome</keyword>
<dbReference type="EMBL" id="PHHF01000044">
    <property type="protein sequence ID" value="PTD21168.1"/>
    <property type="molecule type" value="Genomic_DNA"/>
</dbReference>
<name>A0A2T4HYI7_9SPHN</name>
<accession>A0A2T4HYI7</accession>
<evidence type="ECO:0000313" key="1">
    <source>
        <dbReference type="EMBL" id="PTD21168.1"/>
    </source>
</evidence>
<organism evidence="1 2">
    <name type="scientific">Edaphosphingomonas fennica</name>
    <dbReference type="NCBI Taxonomy" id="114404"/>
    <lineage>
        <taxon>Bacteria</taxon>
        <taxon>Pseudomonadati</taxon>
        <taxon>Pseudomonadota</taxon>
        <taxon>Alphaproteobacteria</taxon>
        <taxon>Sphingomonadales</taxon>
        <taxon>Rhizorhabdaceae</taxon>
        <taxon>Edaphosphingomonas</taxon>
    </lineage>
</organism>
<dbReference type="AlphaFoldDB" id="A0A2T4HYI7"/>
<sequence>MLCLKSGQMSASGQIRRGAPEFQDIAAIRFMLHCSICTHIGQWVRRKIYLTIRKLMFLIC</sequence>